<dbReference type="EMBL" id="BLXT01000407">
    <property type="protein sequence ID" value="GFN76715.1"/>
    <property type="molecule type" value="Genomic_DNA"/>
</dbReference>
<feature type="region of interest" description="Disordered" evidence="1">
    <location>
        <begin position="909"/>
        <end position="938"/>
    </location>
</feature>
<feature type="compositionally biased region" description="Polar residues" evidence="1">
    <location>
        <begin position="664"/>
        <end position="678"/>
    </location>
</feature>
<protein>
    <submittedName>
        <fullName evidence="2">Uncharacterized protein</fullName>
    </submittedName>
</protein>
<feature type="region of interest" description="Disordered" evidence="1">
    <location>
        <begin position="1350"/>
        <end position="1369"/>
    </location>
</feature>
<feature type="compositionally biased region" description="Polar residues" evidence="1">
    <location>
        <begin position="909"/>
        <end position="920"/>
    </location>
</feature>
<evidence type="ECO:0000313" key="3">
    <source>
        <dbReference type="Proteomes" id="UP000735302"/>
    </source>
</evidence>
<feature type="compositionally biased region" description="Polar residues" evidence="1">
    <location>
        <begin position="3949"/>
        <end position="3960"/>
    </location>
</feature>
<feature type="compositionally biased region" description="Low complexity" evidence="1">
    <location>
        <begin position="259"/>
        <end position="278"/>
    </location>
</feature>
<feature type="region of interest" description="Disordered" evidence="1">
    <location>
        <begin position="3453"/>
        <end position="3475"/>
    </location>
</feature>
<feature type="compositionally biased region" description="Basic residues" evidence="1">
    <location>
        <begin position="682"/>
        <end position="691"/>
    </location>
</feature>
<feature type="compositionally biased region" description="Basic and acidic residues" evidence="1">
    <location>
        <begin position="1750"/>
        <end position="1760"/>
    </location>
</feature>
<feature type="region of interest" description="Disordered" evidence="1">
    <location>
        <begin position="3712"/>
        <end position="3766"/>
    </location>
</feature>
<feature type="compositionally biased region" description="Basic and acidic residues" evidence="1">
    <location>
        <begin position="3245"/>
        <end position="3259"/>
    </location>
</feature>
<feature type="region of interest" description="Disordered" evidence="1">
    <location>
        <begin position="2395"/>
        <end position="2427"/>
    </location>
</feature>
<feature type="compositionally biased region" description="Polar residues" evidence="1">
    <location>
        <begin position="1728"/>
        <end position="1748"/>
    </location>
</feature>
<feature type="compositionally biased region" description="Polar residues" evidence="1">
    <location>
        <begin position="1130"/>
        <end position="1144"/>
    </location>
</feature>
<feature type="compositionally biased region" description="Polar residues" evidence="1">
    <location>
        <begin position="1153"/>
        <end position="1170"/>
    </location>
</feature>
<feature type="compositionally biased region" description="Basic and acidic residues" evidence="1">
    <location>
        <begin position="3004"/>
        <end position="3013"/>
    </location>
</feature>
<feature type="region of interest" description="Disordered" evidence="1">
    <location>
        <begin position="1060"/>
        <end position="1085"/>
    </location>
</feature>
<feature type="region of interest" description="Disordered" evidence="1">
    <location>
        <begin position="955"/>
        <end position="1016"/>
    </location>
</feature>
<feature type="compositionally biased region" description="Polar residues" evidence="1">
    <location>
        <begin position="313"/>
        <end position="323"/>
    </location>
</feature>
<feature type="compositionally biased region" description="Polar residues" evidence="1">
    <location>
        <begin position="615"/>
        <end position="645"/>
    </location>
</feature>
<feature type="compositionally biased region" description="Basic and acidic residues" evidence="1">
    <location>
        <begin position="1803"/>
        <end position="1812"/>
    </location>
</feature>
<feature type="compositionally biased region" description="Low complexity" evidence="1">
    <location>
        <begin position="926"/>
        <end position="938"/>
    </location>
</feature>
<name>A0AAV3XHF0_9GAST</name>
<organism evidence="2 3">
    <name type="scientific">Plakobranchus ocellatus</name>
    <dbReference type="NCBI Taxonomy" id="259542"/>
    <lineage>
        <taxon>Eukaryota</taxon>
        <taxon>Metazoa</taxon>
        <taxon>Spiralia</taxon>
        <taxon>Lophotrochozoa</taxon>
        <taxon>Mollusca</taxon>
        <taxon>Gastropoda</taxon>
        <taxon>Heterobranchia</taxon>
        <taxon>Euthyneura</taxon>
        <taxon>Panpulmonata</taxon>
        <taxon>Sacoglossa</taxon>
        <taxon>Placobranchoidea</taxon>
        <taxon>Plakobranchidae</taxon>
        <taxon>Plakobranchus</taxon>
    </lineage>
</organism>
<reference evidence="2 3" key="1">
    <citation type="journal article" date="2021" name="Elife">
        <title>Chloroplast acquisition without the gene transfer in kleptoplastic sea slugs, Plakobranchus ocellatus.</title>
        <authorList>
            <person name="Maeda T."/>
            <person name="Takahashi S."/>
            <person name="Yoshida T."/>
            <person name="Shimamura S."/>
            <person name="Takaki Y."/>
            <person name="Nagai Y."/>
            <person name="Toyoda A."/>
            <person name="Suzuki Y."/>
            <person name="Arimoto A."/>
            <person name="Ishii H."/>
            <person name="Satoh N."/>
            <person name="Nishiyama T."/>
            <person name="Hasebe M."/>
            <person name="Maruyama T."/>
            <person name="Minagawa J."/>
            <person name="Obokata J."/>
            <person name="Shigenobu S."/>
        </authorList>
    </citation>
    <scope>NUCLEOTIDE SEQUENCE [LARGE SCALE GENOMIC DNA]</scope>
</reference>
<feature type="region of interest" description="Disordered" evidence="1">
    <location>
        <begin position="3949"/>
        <end position="3987"/>
    </location>
</feature>
<feature type="region of interest" description="Disordered" evidence="1">
    <location>
        <begin position="3003"/>
        <end position="3054"/>
    </location>
</feature>
<gene>
    <name evidence="2" type="ORF">PoB_000322100</name>
</gene>
<dbReference type="Proteomes" id="UP000735302">
    <property type="component" value="Unassembled WGS sequence"/>
</dbReference>
<feature type="region of interest" description="Disordered" evidence="1">
    <location>
        <begin position="3538"/>
        <end position="3580"/>
    </location>
</feature>
<accession>A0AAV3XHF0</accession>
<feature type="compositionally biased region" description="Basic and acidic residues" evidence="1">
    <location>
        <begin position="715"/>
        <end position="727"/>
    </location>
</feature>
<feature type="region of interest" description="Disordered" evidence="1">
    <location>
        <begin position="1722"/>
        <end position="1760"/>
    </location>
</feature>
<evidence type="ECO:0000256" key="1">
    <source>
        <dbReference type="SAM" id="MobiDB-lite"/>
    </source>
</evidence>
<feature type="region of interest" description="Disordered" evidence="1">
    <location>
        <begin position="664"/>
        <end position="755"/>
    </location>
</feature>
<feature type="compositionally biased region" description="Basic and acidic residues" evidence="1">
    <location>
        <begin position="3023"/>
        <end position="3035"/>
    </location>
</feature>
<feature type="compositionally biased region" description="Basic residues" evidence="1">
    <location>
        <begin position="981"/>
        <end position="996"/>
    </location>
</feature>
<feature type="compositionally biased region" description="Basic and acidic residues" evidence="1">
    <location>
        <begin position="3721"/>
        <end position="3739"/>
    </location>
</feature>
<feature type="compositionally biased region" description="Low complexity" evidence="1">
    <location>
        <begin position="2515"/>
        <end position="2528"/>
    </location>
</feature>
<feature type="region of interest" description="Disordered" evidence="1">
    <location>
        <begin position="2510"/>
        <end position="2530"/>
    </location>
</feature>
<feature type="compositionally biased region" description="Polar residues" evidence="1">
    <location>
        <begin position="860"/>
        <end position="881"/>
    </location>
</feature>
<keyword evidence="3" id="KW-1185">Reference proteome</keyword>
<comment type="caution">
    <text evidence="2">The sequence shown here is derived from an EMBL/GenBank/DDBJ whole genome shotgun (WGS) entry which is preliminary data.</text>
</comment>
<feature type="region of interest" description="Disordered" evidence="1">
    <location>
        <begin position="848"/>
        <end position="881"/>
    </location>
</feature>
<feature type="region of interest" description="Disordered" evidence="1">
    <location>
        <begin position="350"/>
        <end position="376"/>
    </location>
</feature>
<proteinExistence type="predicted"/>
<feature type="compositionally biased region" description="Polar residues" evidence="1">
    <location>
        <begin position="728"/>
        <end position="742"/>
    </location>
</feature>
<feature type="region of interest" description="Disordered" evidence="1">
    <location>
        <begin position="104"/>
        <end position="150"/>
    </location>
</feature>
<feature type="compositionally biased region" description="Low complexity" evidence="1">
    <location>
        <begin position="123"/>
        <end position="150"/>
    </location>
</feature>
<feature type="compositionally biased region" description="Polar residues" evidence="1">
    <location>
        <begin position="2395"/>
        <end position="2405"/>
    </location>
</feature>
<feature type="compositionally biased region" description="Polar residues" evidence="1">
    <location>
        <begin position="3540"/>
        <end position="3561"/>
    </location>
</feature>
<feature type="region of interest" description="Disordered" evidence="1">
    <location>
        <begin position="615"/>
        <end position="652"/>
    </location>
</feature>
<evidence type="ECO:0000313" key="2">
    <source>
        <dbReference type="EMBL" id="GFN76715.1"/>
    </source>
</evidence>
<feature type="compositionally biased region" description="Polar residues" evidence="1">
    <location>
        <begin position="1103"/>
        <end position="1114"/>
    </location>
</feature>
<sequence length="3987" mass="443127">MYLLKDIFCFSFTSLQRYRTAENLRLGLENLGGPGSLHRKPSQLFSWDDDFWKATSRRGPQSVASSASTFEEVESLCMSKSSSDSFCSSLRPWERLGSGSVWGGGGARPWPSSSGSVGQGRYGASRQRLSRQSSTTSTSTSRSSAGATAAGVDYDTTENISNRNIFLDGNDMHEEAESITNKLLDSMQFLGAHRNLDLADKLYLEKIFHRVIGRGKGDLSPTPRSALKKPPKDELKEVFSNNDILLEKLQRLRRNQLISRGSGSAPASATSSPKTSAPVTNREVRRRRDLILPDDEDTTPTGKYKRVPASERYQPQRSNTSDIFSSSALNKNYSSESVSKYSAISSMSSLSMDNGSLRASPSESISPVPHNSHQAQTHPNLATFLPVNHAMQRLNSVESTSTPPPPQDAAFSVFSQPFTPSHAERVLMGLGFGAADGFLPERFLKDWYNKISRAHSESGPGTAIEAQQREVMPDGSHVNKSTNKSQREKMILANSTKERVCFQSPVALNRCDSQVSSISSLIDDAVSLLPKSSGSDSKDKRLADYIFTHSPAYNQTTPAGINNSRVVKIKQFASSRQKSLPIQLETLTEEDEIRIRKSGVDPFDKEARLQMFISDTMSSSGKSTNSEQSQGGSNLSETDSLSSCSEMHGPTPVTLEWQKSSIYRKQQDQIPSQLQQVDARSGRHSYGKKSQKKDNKRTSKKQSSDKTQHNNHQNYENRSDEEKETAENKNVLSSNYTDSTKPISFARNLPDANDNLGPYNMGLKRTLTETGNDFSKQEVDLKSNNKKGKISVALIEATADRTSKSQSPSKVIADHKSVSIHSGDSLEVADIMQNQLFGTTRHSCFEKVSPRRRNHRESNVQHSNQNSSFENADANGTESSNNISLKTIEPAMVSIVLEDVDEDTLVNTQSHDFHNNPQESNHLHIPSSRCSSSSLSPIPQSPVTVIEVGQLDNQHDSLDTEETCSSRETDDDTFGLENSCKSRHCGRSKHPIKNKHSPPDKQTLQKRRGSDQTGRAMQRLSVNDQLSPSRRFSLDVPTIARLRRISDERLQELNNQLLIKDDEEESVPPEEVSKRRNSTRRASFSEESPIIINDYLAKKTKSRSPSPHAQSPNNAHRKASSKERSRSKSPFSYNSNDPRVSKTPSPLRPPSRASCNSPCTNKNQEQYSKSSPKHRHRKQYHYCPNCYGSFERSNRDTRHHRCKQGDSENGYTKIDDMPLHKGCSICHTNGSCHFTYHGKEFCEIENKKTRGFQHEGHSEDNICTSDGHEHTCKLCHKGHFCCHQNISCGCFCKQCCSSNVKFRPNENDSVIKNVSQVHNPQTNSYRNSSSNQKQEASNCSDLNRAVRLPENNSKEIISDHGLSATGNESSLRSHSLKPLSFPLSAESSPSSIRSAFSITGKIGTKTSPSTLDGCNGYQSETDIDEFPTNVKLNLNQRPISSFVKNIGFAPNSLRRNSSSSSLVSMKDNGFSPNILFSSSPKRNALSFEHKRVQQHSAVHTISRAIQVSDRTASNSHTNGSDNICKAHTLYDPDLCFFFAKDQASQCNILEPKHIGSQHRVDVHDSNVLDREIYYPDSHTHIPSKEIVNAYSKSTQTRVPSYEISCQTEWEKIDESCPGFNRAFFGGNDIFSQEHIKSQNLIEKADEINTNFGSIPDLVEDESARTNTRQQLIHASDKTLARSDHTACKLSVIDETIELIEAELSFINNRRKHKLPSKMQNLHNHKHSGITTPILSEPKTNQMSSFNSSKAHHENRLSSNVDKRLPERFAPSTWTDATRLSPYGLKKTSEATNPVEEADQIDNGSKEETDSKRAQRCTGNCTFEEQADVRNNRLSYELGHHGSIDLKPLSPDLESGLIFTNPKAYRVRSESPKKIPSSRDASPVLKTHQEMHTENSICSDKALSISSNSNSNLSRPYPTVQSKDLIVKMFKIQQDLTTYLKPCKGMYANHGTQSNNSLEIRENEKGHESHQKWTENEKPGQNIFRYDFSIENANTSSSGYNTLTCGSRDFRRFSTPAVCDATHFLKQMPLKLSKHKSKSKQDSFNSLDIDVEFMSTGKALELPEDQKKNVGENVKDNKSVPSITPVSADMQNKLVEEYGVTSSVPMKESDVENASFSQTTPHARLRFSSPKISYTYQRDAFESDSTQNIDTHMISTSLGFLSPRESVLSMTPSCSGITPNGSTPDIVISPIKSVHSDFLQVPSSPQHLLLKARLPSVSNSPTEYFNQSKFAIIKEEPENTKDQFDGAQYIRRNSSSDTTTALKSSKRGRKNTIYTENMKYSIPDSSTLESVTDLSSMSSVDKQSAVDEFSDTSMYPHLSIESSLSFGVPGSQCDVDVFTDSHIGSVMYENKKSPFATNPHALTLRRSPALMDKSLSIDVSLTPEGVECSVEMLENNTYQTDPTYTEGNDDTSSHNESNESLAGSDCNDDMDDMEVLVHLARFTRQNSGSTYSEPDLDLIDGLSDVSFASSINDKQVHNTQKHFLAVSNMSMVDNDDLLQVSDYGEHSLCSSAQTRSVSPSPVAASYPSAGPNESYQSKGEFALHGLSSAHSKRQKFHKSFGESCDDDEKAIAGKTSNMAELALCEKEADNDNLDFCMNQGLFLSSKPRRGSKDNWNIVQAILDGQTLDNKEQTNFDADSKNVLARHDHIECPSQHNDLDVNHKETVEPSVVACPSNDSSGDECDKEITRINHSGSSTVKNHGKIITTSKHRDLYCRPIQKVIAGYNIADCLDSLDSDVSFDKYFQEGVQMNIGLKYEHDADLSKSDLNALCKPVEDKISERNNESQTPESYKGHTGEIATVEACTEESSKNMQMLEIFQKANWSILQNMSVDQDNIDRTQIQSSVQNVDQTDYQLKQETVVSSDLSNKDTFIPRVVGLEFFSDEEGKDQALVLSDTNLSSTNLHDGLESCLSKDLEMVLYKSNEEFNELTNSLLNAEPENVGDLGNLHSPLSQITEEDTQSDCSVSEASSSHRYKVWQLRNRFVYKENKHGNKAIQMQDTVSENDFIKPRRSTNDQEEINQGLEADRETEPFDRGNKLFLPTDRQSKPVDSNPKCESLERNMQNENNHENQMQIRLDQERTSIDNVRSNSRESQMSLAPFGDLCNTLDDTNIVSDQSRETCENFDEDVSEPKANLMGKPASNVVYTVLDPLLGEAQQRTEIRNLSLHSGIFNFAQALIENALDEAQIEHLQNSSRSNSIVPTISGDHASGKILETKTHEKSLDKAGNITTKVSTTYTRTKTNLNATEKDTRKTEESNAEEKHVSIKTIQIADYREKESFSNTETSPSLLKKRSVEELEGGTRLISGQSEDIASEFSSANISKPIVYVNKTDATSNPSVNTLGDCDDCGNEINTYMLDYKLRRDSSSEDVDNFSVDDLKSRVKAMLLIDFGKAPGSSDSSSVKDENVFGVDTGSRKRLITSVGSESSNASSSPLRRVKVTTMFSQNSEDGCKAFISSSIPDSGSEAEKSPASDFEDSNGGAAFEVLEGCKTYMSKSSVNNIRTQLPQKPGFVLNKQKSSSACRKQLKTFRSRDSLLKLHQQAHVSSSAGSDSDTDLNSTSKNQKQLKTRPRTPEAAQIPSNISRQDINPKVIDAVNETDNNVIKNNSSVKNRFLRVESRQRKFAKRLGSPEPNINSANTDDVCNFDDIASSPMPLHLKTPSNIGETFEATTSNPSAPKVIVQQPSEDNIVAPAQHASKKFSFSNKLLIQTRKIKPDQANSNDNHLHSDTPKQLHEPAENRNRNSSSSTRLQTAWPLRSNRSQFLSPDSAARLSRPISNIPMEPQICSAQEDPSHPELAYLDIISKFKKSSYNADDKQKNTSIDTIYDAFLPLSAAMETSATSWQNEVAQKTCPSHPLALRGMGSPELNTTYEKYSEEKTFNSCSETPSKISKRGDTKSTICDTTFPPDVITVTCEHPIDNRPSTQKYTETVNLQESLLSSWQLKSLSVTSRDSGFDSQSQGSPIEGHQVQKTSGSCIRSIDIVKEENEN</sequence>
<feature type="region of interest" description="Disordered" evidence="1">
    <location>
        <begin position="1784"/>
        <end position="1814"/>
    </location>
</feature>
<feature type="region of interest" description="Disordered" evidence="1">
    <location>
        <begin position="1316"/>
        <end position="1339"/>
    </location>
</feature>
<feature type="region of interest" description="Disordered" evidence="1">
    <location>
        <begin position="259"/>
        <end position="323"/>
    </location>
</feature>
<feature type="compositionally biased region" description="Polar residues" evidence="1">
    <location>
        <begin position="357"/>
        <end position="376"/>
    </location>
</feature>
<feature type="region of interest" description="Disordered" evidence="1">
    <location>
        <begin position="3238"/>
        <end position="3259"/>
    </location>
</feature>
<feature type="compositionally biased region" description="Basic and acidic residues" evidence="1">
    <location>
        <begin position="955"/>
        <end position="968"/>
    </location>
</feature>
<feature type="region of interest" description="Disordered" evidence="1">
    <location>
        <begin position="1099"/>
        <end position="1176"/>
    </location>
</feature>
<feature type="compositionally biased region" description="Basic and acidic residues" evidence="1">
    <location>
        <begin position="692"/>
        <end position="708"/>
    </location>
</feature>